<evidence type="ECO:0000313" key="2">
    <source>
        <dbReference type="Proteomes" id="UP001178461"/>
    </source>
</evidence>
<dbReference type="AlphaFoldDB" id="A0AA35NXR0"/>
<dbReference type="Proteomes" id="UP001178461">
    <property type="component" value="Chromosome 2"/>
</dbReference>
<reference evidence="1" key="1">
    <citation type="submission" date="2022-12" db="EMBL/GenBank/DDBJ databases">
        <authorList>
            <person name="Alioto T."/>
            <person name="Alioto T."/>
            <person name="Gomez Garrido J."/>
        </authorList>
    </citation>
    <scope>NUCLEOTIDE SEQUENCE</scope>
</reference>
<accession>A0AA35NXR0</accession>
<sequence>METRDTTKQNLIRELGTANELQDHFFAPVLNRRRSKATQAAQLFLIFQGPCIA</sequence>
<proteinExistence type="predicted"/>
<dbReference type="EMBL" id="OX395127">
    <property type="protein sequence ID" value="CAI5767679.1"/>
    <property type="molecule type" value="Genomic_DNA"/>
</dbReference>
<gene>
    <name evidence="1" type="ORF">PODLI_1B000913</name>
</gene>
<protein>
    <submittedName>
        <fullName evidence="1">Uncharacterized protein</fullName>
    </submittedName>
</protein>
<keyword evidence="2" id="KW-1185">Reference proteome</keyword>
<evidence type="ECO:0000313" key="1">
    <source>
        <dbReference type="EMBL" id="CAI5767679.1"/>
    </source>
</evidence>
<organism evidence="1 2">
    <name type="scientific">Podarcis lilfordi</name>
    <name type="common">Lilford's wall lizard</name>
    <dbReference type="NCBI Taxonomy" id="74358"/>
    <lineage>
        <taxon>Eukaryota</taxon>
        <taxon>Metazoa</taxon>
        <taxon>Chordata</taxon>
        <taxon>Craniata</taxon>
        <taxon>Vertebrata</taxon>
        <taxon>Euteleostomi</taxon>
        <taxon>Lepidosauria</taxon>
        <taxon>Squamata</taxon>
        <taxon>Bifurcata</taxon>
        <taxon>Unidentata</taxon>
        <taxon>Episquamata</taxon>
        <taxon>Laterata</taxon>
        <taxon>Lacertibaenia</taxon>
        <taxon>Lacertidae</taxon>
        <taxon>Podarcis</taxon>
    </lineage>
</organism>
<name>A0AA35NXR0_9SAUR</name>